<dbReference type="AlphaFoldDB" id="A0A9Q0GTX5"/>
<feature type="domain" description="Cell division control protein 24 OB" evidence="1">
    <location>
        <begin position="1"/>
        <end position="58"/>
    </location>
</feature>
<gene>
    <name evidence="2" type="ORF">NE237_028759</name>
</gene>
<dbReference type="InterPro" id="IPR035200">
    <property type="entry name" value="Cdc24_OB2"/>
</dbReference>
<name>A0A9Q0GTX5_9MAGN</name>
<dbReference type="PANTHER" id="PTHR36033">
    <property type="entry name" value="NUCLEIC ACID-BINDING PROTEINS SUPERFAMILY"/>
    <property type="match status" value="1"/>
</dbReference>
<comment type="caution">
    <text evidence="2">The sequence shown here is derived from an EMBL/GenBank/DDBJ whole genome shotgun (WGS) entry which is preliminary data.</text>
</comment>
<protein>
    <recommendedName>
        <fullName evidence="1">Cell division control protein 24 OB domain-containing protein</fullName>
    </recommendedName>
</protein>
<evidence type="ECO:0000313" key="3">
    <source>
        <dbReference type="Proteomes" id="UP001141806"/>
    </source>
</evidence>
<accession>A0A9Q0GTX5</accession>
<dbReference type="Proteomes" id="UP001141806">
    <property type="component" value="Unassembled WGS sequence"/>
</dbReference>
<sequence>MLLGAQNCSDSFSSTSLDTFKDGASYSFFARIDSIGLLELQGKVGSWQRKQITLVDNDGVKINCLVRIIKVPNIAWDYRVRLEISGLENFMCQRSLEIEFGGYINFITGPNGRQRFSEQLSHCVAMGIALRIDSIRSLQLQGSSLQRKQITLVDNDGVKINFVLWGKLVLLANLFSVGSMLAQGRPFIASTIYSNTVTAGELCLENGSATQLYLVPFIQHEEQMFSGVLFNLQYVVHLRDTVGELNLAGKQYVVHLMGIVG</sequence>
<dbReference type="PANTHER" id="PTHR36033:SF1">
    <property type="entry name" value="NUCLEIC ACID-BINDING PROTEINS SUPERFAMILY"/>
    <property type="match status" value="1"/>
</dbReference>
<organism evidence="2 3">
    <name type="scientific">Protea cynaroides</name>
    <dbReference type="NCBI Taxonomy" id="273540"/>
    <lineage>
        <taxon>Eukaryota</taxon>
        <taxon>Viridiplantae</taxon>
        <taxon>Streptophyta</taxon>
        <taxon>Embryophyta</taxon>
        <taxon>Tracheophyta</taxon>
        <taxon>Spermatophyta</taxon>
        <taxon>Magnoliopsida</taxon>
        <taxon>Proteales</taxon>
        <taxon>Proteaceae</taxon>
        <taxon>Protea</taxon>
    </lineage>
</organism>
<dbReference type="Pfam" id="PF17245">
    <property type="entry name" value="CDC24_OB2"/>
    <property type="match status" value="1"/>
</dbReference>
<evidence type="ECO:0000313" key="2">
    <source>
        <dbReference type="EMBL" id="KAJ4951927.1"/>
    </source>
</evidence>
<evidence type="ECO:0000259" key="1">
    <source>
        <dbReference type="Pfam" id="PF17245"/>
    </source>
</evidence>
<dbReference type="InterPro" id="IPR012340">
    <property type="entry name" value="NA-bd_OB-fold"/>
</dbReference>
<dbReference type="EMBL" id="JAMYWD010000012">
    <property type="protein sequence ID" value="KAJ4951927.1"/>
    <property type="molecule type" value="Genomic_DNA"/>
</dbReference>
<keyword evidence="3" id="KW-1185">Reference proteome</keyword>
<reference evidence="2" key="1">
    <citation type="journal article" date="2023" name="Plant J.">
        <title>The genome of the king protea, Protea cynaroides.</title>
        <authorList>
            <person name="Chang J."/>
            <person name="Duong T.A."/>
            <person name="Schoeman C."/>
            <person name="Ma X."/>
            <person name="Roodt D."/>
            <person name="Barker N."/>
            <person name="Li Z."/>
            <person name="Van de Peer Y."/>
            <person name="Mizrachi E."/>
        </authorList>
    </citation>
    <scope>NUCLEOTIDE SEQUENCE</scope>
    <source>
        <tissue evidence="2">Young leaves</tissue>
    </source>
</reference>
<proteinExistence type="predicted"/>
<dbReference type="OrthoDB" id="10265890at2759"/>
<dbReference type="Gene3D" id="2.40.50.140">
    <property type="entry name" value="Nucleic acid-binding proteins"/>
    <property type="match status" value="1"/>
</dbReference>